<dbReference type="GO" id="GO:0000828">
    <property type="term" value="F:inositol hexakisphosphate kinase activity"/>
    <property type="evidence" value="ECO:0007669"/>
    <property type="project" value="TreeGrafter"/>
</dbReference>
<dbReference type="GO" id="GO:0005634">
    <property type="term" value="C:nucleus"/>
    <property type="evidence" value="ECO:0007669"/>
    <property type="project" value="TreeGrafter"/>
</dbReference>
<protein>
    <recommendedName>
        <fullName evidence="4">Kinase</fullName>
        <ecNumber evidence="4">2.7.-.-</ecNumber>
    </recommendedName>
</protein>
<dbReference type="GO" id="GO:0046854">
    <property type="term" value="P:phosphatidylinositol phosphate biosynthetic process"/>
    <property type="evidence" value="ECO:0007669"/>
    <property type="project" value="TreeGrafter"/>
</dbReference>
<dbReference type="STRING" id="112090.W4FEM1"/>
<dbReference type="InterPro" id="IPR038286">
    <property type="entry name" value="IPK_sf"/>
</dbReference>
<gene>
    <name evidence="6" type="ORF">H257_17932</name>
</gene>
<reference evidence="6" key="1">
    <citation type="submission" date="2013-12" db="EMBL/GenBank/DDBJ databases">
        <title>The Genome Sequence of Aphanomyces astaci APO3.</title>
        <authorList>
            <consortium name="The Broad Institute Genomics Platform"/>
            <person name="Russ C."/>
            <person name="Tyler B."/>
            <person name="van West P."/>
            <person name="Dieguez-Uribeondo J."/>
            <person name="Young S.K."/>
            <person name="Zeng Q."/>
            <person name="Gargeya S."/>
            <person name="Fitzgerald M."/>
            <person name="Abouelleil A."/>
            <person name="Alvarado L."/>
            <person name="Chapman S.B."/>
            <person name="Gainer-Dewar J."/>
            <person name="Goldberg J."/>
            <person name="Griggs A."/>
            <person name="Gujja S."/>
            <person name="Hansen M."/>
            <person name="Howarth C."/>
            <person name="Imamovic A."/>
            <person name="Ireland A."/>
            <person name="Larimer J."/>
            <person name="McCowan C."/>
            <person name="Murphy C."/>
            <person name="Pearson M."/>
            <person name="Poon T.W."/>
            <person name="Priest M."/>
            <person name="Roberts A."/>
            <person name="Saif S."/>
            <person name="Shea T."/>
            <person name="Sykes S."/>
            <person name="Wortman J."/>
            <person name="Nusbaum C."/>
            <person name="Birren B."/>
        </authorList>
    </citation>
    <scope>NUCLEOTIDE SEQUENCE [LARGE SCALE GENOMIC DNA]</scope>
    <source>
        <strain evidence="6">APO3</strain>
    </source>
</reference>
<dbReference type="PANTHER" id="PTHR12400:SF21">
    <property type="entry name" value="KINASE"/>
    <property type="match status" value="1"/>
</dbReference>
<evidence type="ECO:0000256" key="2">
    <source>
        <dbReference type="ARBA" id="ARBA00022679"/>
    </source>
</evidence>
<keyword evidence="3 4" id="KW-0418">Kinase</keyword>
<dbReference type="GeneID" id="20819928"/>
<evidence type="ECO:0000256" key="5">
    <source>
        <dbReference type="SAM" id="MobiDB-lite"/>
    </source>
</evidence>
<evidence type="ECO:0000256" key="1">
    <source>
        <dbReference type="ARBA" id="ARBA00007374"/>
    </source>
</evidence>
<evidence type="ECO:0000313" key="6">
    <source>
        <dbReference type="EMBL" id="ETV65334.1"/>
    </source>
</evidence>
<dbReference type="EC" id="2.7.-.-" evidence="4"/>
<dbReference type="OrthoDB" id="2573163at2759"/>
<dbReference type="InterPro" id="IPR005522">
    <property type="entry name" value="IPK"/>
</dbReference>
<accession>W4FEM1</accession>
<dbReference type="SUPFAM" id="SSF56104">
    <property type="entry name" value="SAICAR synthase-like"/>
    <property type="match status" value="1"/>
</dbReference>
<dbReference type="Pfam" id="PF03770">
    <property type="entry name" value="IPK"/>
    <property type="match status" value="1"/>
</dbReference>
<dbReference type="PANTHER" id="PTHR12400">
    <property type="entry name" value="INOSITOL POLYPHOSPHATE KINASE"/>
    <property type="match status" value="1"/>
</dbReference>
<evidence type="ECO:0000256" key="3">
    <source>
        <dbReference type="ARBA" id="ARBA00022777"/>
    </source>
</evidence>
<dbReference type="Gene3D" id="3.30.470.160">
    <property type="entry name" value="Inositol polyphosphate kinase"/>
    <property type="match status" value="1"/>
</dbReference>
<dbReference type="VEuPathDB" id="FungiDB:H257_17932"/>
<name>W4FEM1_APHAT</name>
<dbReference type="GO" id="GO:0032958">
    <property type="term" value="P:inositol phosphate biosynthetic process"/>
    <property type="evidence" value="ECO:0007669"/>
    <property type="project" value="InterPro"/>
</dbReference>
<comment type="similarity">
    <text evidence="1 4">Belongs to the inositol phosphokinase (IPK) family.</text>
</comment>
<dbReference type="GO" id="GO:0005737">
    <property type="term" value="C:cytoplasm"/>
    <property type="evidence" value="ECO:0007669"/>
    <property type="project" value="TreeGrafter"/>
</dbReference>
<feature type="compositionally biased region" description="Low complexity" evidence="5">
    <location>
        <begin position="127"/>
        <end position="142"/>
    </location>
</feature>
<keyword evidence="2 4" id="KW-0808">Transferase</keyword>
<dbReference type="EMBL" id="KI913240">
    <property type="protein sequence ID" value="ETV65334.1"/>
    <property type="molecule type" value="Genomic_DNA"/>
</dbReference>
<proteinExistence type="inferred from homology"/>
<evidence type="ECO:0000256" key="4">
    <source>
        <dbReference type="RuleBase" id="RU363090"/>
    </source>
</evidence>
<feature type="region of interest" description="Disordered" evidence="5">
    <location>
        <begin position="115"/>
        <end position="147"/>
    </location>
</feature>
<dbReference type="AlphaFoldDB" id="W4FEM1"/>
<organism evidence="6">
    <name type="scientific">Aphanomyces astaci</name>
    <name type="common">Crayfish plague agent</name>
    <dbReference type="NCBI Taxonomy" id="112090"/>
    <lineage>
        <taxon>Eukaryota</taxon>
        <taxon>Sar</taxon>
        <taxon>Stramenopiles</taxon>
        <taxon>Oomycota</taxon>
        <taxon>Saprolegniomycetes</taxon>
        <taxon>Saprolegniales</taxon>
        <taxon>Verrucalvaceae</taxon>
        <taxon>Aphanomyces</taxon>
    </lineage>
</organism>
<sequence>MADGTTTTTAAAAPMSKLQTSLSTSSDNLEALSPNAPSLTSRVIARSSVGTEFYLYKHQVGGHKPLLRSAPGEVCKPALPLELQFYQGLASTYPQLIPFVPTYLGTIVVDLHPSSNGSDNVADRTNSDSVASTKSSSTSNATRRPSRSMDHRGVSLILWNKEIVRDQSSFLCEYLVLGDLTQGYTRPCVLDIKMGTRQHGADASPAKARSHSVKCAKTTSATLGFRLCGMQIYQPADGRYVLRDKHWGRLLQPGDIPPALHFFLSTGDALRIDAVEQLASRLRELQAVIERTTGIRFWGASLLLVYEGDLAVTSTTVRTDVRLIDFANCHHDPSLVTPDDGLLLGLDNLIAHLDQINADAA</sequence>
<dbReference type="RefSeq" id="XP_009845202.1">
    <property type="nucleotide sequence ID" value="XM_009846900.1"/>
</dbReference>